<sequence>MRTYGTLITRTLGTYCEPYPDVMVLIWGTQVSFSLEIGISAMVAHRGHGARAVCPRPLSSQRQNEHHNSRLASSRISSRRFHLTAGPMKCGEPASGLAVLCSAGGSYALAQHRARFHHSGIRSPCKSPPGERQNSTVTPQTSREALHGRTSPNWKGMFTFENAARVSRYRQQGPSAGIPDLEDGGRSRSMFANHLLYLRAKARVYDVHRFLANAPHAEARTVTEYPSLPQAVLHLRRSRLCRDLELSFPHATRVSLWSISFVLDKDSQGSGTETDMPEASRWSTEARACVRLAGDQAIRRPYAGLLTAANHAHVPSWQVRYKRDVTDLSSRVACDI</sequence>
<dbReference type="AlphaFoldDB" id="A0A5C3NRX8"/>
<evidence type="ECO:0000313" key="3">
    <source>
        <dbReference type="Proteomes" id="UP000308197"/>
    </source>
</evidence>
<reference evidence="2 3" key="1">
    <citation type="journal article" date="2019" name="Nat. Ecol. Evol.">
        <title>Megaphylogeny resolves global patterns of mushroom evolution.</title>
        <authorList>
            <person name="Varga T."/>
            <person name="Krizsan K."/>
            <person name="Foldi C."/>
            <person name="Dima B."/>
            <person name="Sanchez-Garcia M."/>
            <person name="Sanchez-Ramirez S."/>
            <person name="Szollosi G.J."/>
            <person name="Szarkandi J.G."/>
            <person name="Papp V."/>
            <person name="Albert L."/>
            <person name="Andreopoulos W."/>
            <person name="Angelini C."/>
            <person name="Antonin V."/>
            <person name="Barry K.W."/>
            <person name="Bougher N.L."/>
            <person name="Buchanan P."/>
            <person name="Buyck B."/>
            <person name="Bense V."/>
            <person name="Catcheside P."/>
            <person name="Chovatia M."/>
            <person name="Cooper J."/>
            <person name="Damon W."/>
            <person name="Desjardin D."/>
            <person name="Finy P."/>
            <person name="Geml J."/>
            <person name="Haridas S."/>
            <person name="Hughes K."/>
            <person name="Justo A."/>
            <person name="Karasinski D."/>
            <person name="Kautmanova I."/>
            <person name="Kiss B."/>
            <person name="Kocsube S."/>
            <person name="Kotiranta H."/>
            <person name="LaButti K.M."/>
            <person name="Lechner B.E."/>
            <person name="Liimatainen K."/>
            <person name="Lipzen A."/>
            <person name="Lukacs Z."/>
            <person name="Mihaltcheva S."/>
            <person name="Morgado L.N."/>
            <person name="Niskanen T."/>
            <person name="Noordeloos M.E."/>
            <person name="Ohm R.A."/>
            <person name="Ortiz-Santana B."/>
            <person name="Ovrebo C."/>
            <person name="Racz N."/>
            <person name="Riley R."/>
            <person name="Savchenko A."/>
            <person name="Shiryaev A."/>
            <person name="Soop K."/>
            <person name="Spirin V."/>
            <person name="Szebenyi C."/>
            <person name="Tomsovsky M."/>
            <person name="Tulloss R.E."/>
            <person name="Uehling J."/>
            <person name="Grigoriev I.V."/>
            <person name="Vagvolgyi C."/>
            <person name="Papp T."/>
            <person name="Martin F.M."/>
            <person name="Miettinen O."/>
            <person name="Hibbett D.S."/>
            <person name="Nagy L.G."/>
        </authorList>
    </citation>
    <scope>NUCLEOTIDE SEQUENCE [LARGE SCALE GENOMIC DNA]</scope>
    <source>
        <strain evidence="2 3">HHB13444</strain>
    </source>
</reference>
<dbReference type="EMBL" id="ML211852">
    <property type="protein sequence ID" value="TFK80085.1"/>
    <property type="molecule type" value="Genomic_DNA"/>
</dbReference>
<feature type="region of interest" description="Disordered" evidence="1">
    <location>
        <begin position="119"/>
        <end position="151"/>
    </location>
</feature>
<accession>A0A5C3NRX8</accession>
<proteinExistence type="predicted"/>
<dbReference type="InParanoid" id="A0A5C3NRX8"/>
<gene>
    <name evidence="2" type="ORF">K466DRAFT_667843</name>
</gene>
<protein>
    <submittedName>
        <fullName evidence="2">Uncharacterized protein</fullName>
    </submittedName>
</protein>
<evidence type="ECO:0000313" key="2">
    <source>
        <dbReference type="EMBL" id="TFK80085.1"/>
    </source>
</evidence>
<evidence type="ECO:0000256" key="1">
    <source>
        <dbReference type="SAM" id="MobiDB-lite"/>
    </source>
</evidence>
<dbReference type="Proteomes" id="UP000308197">
    <property type="component" value="Unassembled WGS sequence"/>
</dbReference>
<name>A0A5C3NRX8_9APHY</name>
<keyword evidence="3" id="KW-1185">Reference proteome</keyword>
<feature type="compositionally biased region" description="Polar residues" evidence="1">
    <location>
        <begin position="132"/>
        <end position="143"/>
    </location>
</feature>
<organism evidence="2 3">
    <name type="scientific">Polyporus arcularius HHB13444</name>
    <dbReference type="NCBI Taxonomy" id="1314778"/>
    <lineage>
        <taxon>Eukaryota</taxon>
        <taxon>Fungi</taxon>
        <taxon>Dikarya</taxon>
        <taxon>Basidiomycota</taxon>
        <taxon>Agaricomycotina</taxon>
        <taxon>Agaricomycetes</taxon>
        <taxon>Polyporales</taxon>
        <taxon>Polyporaceae</taxon>
        <taxon>Polyporus</taxon>
    </lineage>
</organism>